<keyword evidence="1" id="KW-1133">Transmembrane helix</keyword>
<evidence type="ECO:0000259" key="2">
    <source>
        <dbReference type="PROSITE" id="PS50887"/>
    </source>
</evidence>
<feature type="transmembrane region" description="Helical" evidence="1">
    <location>
        <begin position="112"/>
        <end position="132"/>
    </location>
</feature>
<feature type="transmembrane region" description="Helical" evidence="1">
    <location>
        <begin position="144"/>
        <end position="167"/>
    </location>
</feature>
<sequence length="497" mass="52484">MGDSAQGGTRGVLSLLRRDRYLLGSLGWTALVFVLFAVFAGHTVWQVRVFWMFQPALDLMLALCSWRVAELAAGAIRRFWRVLTAVGVLFLIGDSTQAVSTFLPGEWSTTGGTVQTVCLGLGLTSVLVAMLAHPHPNRSGRDRLGFWLDSTTVFVAGGVVAWCVLATPGGNTATEMLTVLAATGVTITASFASVRMILSGNAPMHKLAAIPMICAAAVMSVVMFLPPSSTPALFVGFLPSLLISVGPRIQQILASGGRSAFGERRRKPYSLLPYGAMVVAFGVLAFTLPGGVNARLWGVVVGLALICGLVAWRQLVAFHDNQALIARLREHEGRLRHQAHFDGLTGLANRGHFHDQVEQALTGSPASVSVLLVDLDGFKAVNDTMGHAAGDALLIAVADRLRGSLRTGDVPARLGGDEFAVLLTECTPEEAEQTAARILEALSAAGAAASIGIAAAGPDTVVSSLLREADVAMYAAKRQGKGTWLRHHAGMFDMMPG</sequence>
<reference evidence="3 4" key="1">
    <citation type="submission" date="2021-06" db="EMBL/GenBank/DDBJ databases">
        <title>Actinoplanes lichenicola sp. nov., and Actinoplanes ovalisporus sp. nov., isolated from lichen in Thailand.</title>
        <authorList>
            <person name="Saeng-In P."/>
            <person name="Kanchanasin P."/>
            <person name="Yuki M."/>
            <person name="Kudo T."/>
            <person name="Ohkuma M."/>
            <person name="Phongsopitanun W."/>
            <person name="Tanasupawat S."/>
        </authorList>
    </citation>
    <scope>NUCLEOTIDE SEQUENCE [LARGE SCALE GENOMIC DNA]</scope>
    <source>
        <strain evidence="3 4">NBRC 110975</strain>
    </source>
</reference>
<evidence type="ECO:0000313" key="4">
    <source>
        <dbReference type="Proteomes" id="UP001519654"/>
    </source>
</evidence>
<feature type="domain" description="GGDEF" evidence="2">
    <location>
        <begin position="366"/>
        <end position="489"/>
    </location>
</feature>
<dbReference type="RefSeq" id="WP_215793292.1">
    <property type="nucleotide sequence ID" value="NZ_JAHKKG010000013.1"/>
</dbReference>
<gene>
    <name evidence="3" type="ORF">KOI35_36670</name>
</gene>
<evidence type="ECO:0000313" key="3">
    <source>
        <dbReference type="EMBL" id="MBU2669061.1"/>
    </source>
</evidence>
<dbReference type="CDD" id="cd01949">
    <property type="entry name" value="GGDEF"/>
    <property type="match status" value="1"/>
</dbReference>
<dbReference type="Gene3D" id="3.30.70.270">
    <property type="match status" value="1"/>
</dbReference>
<dbReference type="NCBIfam" id="TIGR00254">
    <property type="entry name" value="GGDEF"/>
    <property type="match status" value="1"/>
</dbReference>
<dbReference type="Proteomes" id="UP001519654">
    <property type="component" value="Unassembled WGS sequence"/>
</dbReference>
<dbReference type="PANTHER" id="PTHR46663">
    <property type="entry name" value="DIGUANYLATE CYCLASE DGCT-RELATED"/>
    <property type="match status" value="1"/>
</dbReference>
<feature type="transmembrane region" description="Helical" evidence="1">
    <location>
        <begin position="269"/>
        <end position="288"/>
    </location>
</feature>
<dbReference type="InterPro" id="IPR000160">
    <property type="entry name" value="GGDEF_dom"/>
</dbReference>
<dbReference type="EMBL" id="JAHKKG010000013">
    <property type="protein sequence ID" value="MBU2669061.1"/>
    <property type="molecule type" value="Genomic_DNA"/>
</dbReference>
<dbReference type="InterPro" id="IPR043128">
    <property type="entry name" value="Rev_trsase/Diguanyl_cyclase"/>
</dbReference>
<feature type="transmembrane region" description="Helical" evidence="1">
    <location>
        <begin position="80"/>
        <end position="100"/>
    </location>
</feature>
<dbReference type="InterPro" id="IPR029787">
    <property type="entry name" value="Nucleotide_cyclase"/>
</dbReference>
<feature type="transmembrane region" description="Helical" evidence="1">
    <location>
        <begin position="49"/>
        <end position="68"/>
    </location>
</feature>
<comment type="caution">
    <text evidence="3">The sequence shown here is derived from an EMBL/GenBank/DDBJ whole genome shotgun (WGS) entry which is preliminary data.</text>
</comment>
<accession>A0ABS5Z0M5</accession>
<feature type="transmembrane region" description="Helical" evidence="1">
    <location>
        <begin position="294"/>
        <end position="312"/>
    </location>
</feature>
<protein>
    <submittedName>
        <fullName evidence="3">GGDEF domain-containing protein</fullName>
    </submittedName>
</protein>
<keyword evidence="1" id="KW-0812">Transmembrane</keyword>
<feature type="transmembrane region" description="Helical" evidence="1">
    <location>
        <begin position="21"/>
        <end position="43"/>
    </location>
</feature>
<name>A0ABS5Z0M5_9ACTN</name>
<feature type="transmembrane region" description="Helical" evidence="1">
    <location>
        <begin position="207"/>
        <end position="225"/>
    </location>
</feature>
<organism evidence="3 4">
    <name type="scientific">Paractinoplanes bogorensis</name>
    <dbReference type="NCBI Taxonomy" id="1610840"/>
    <lineage>
        <taxon>Bacteria</taxon>
        <taxon>Bacillati</taxon>
        <taxon>Actinomycetota</taxon>
        <taxon>Actinomycetes</taxon>
        <taxon>Micromonosporales</taxon>
        <taxon>Micromonosporaceae</taxon>
        <taxon>Paractinoplanes</taxon>
    </lineage>
</organism>
<dbReference type="PANTHER" id="PTHR46663:SF2">
    <property type="entry name" value="GGDEF DOMAIN-CONTAINING PROTEIN"/>
    <property type="match status" value="1"/>
</dbReference>
<evidence type="ECO:0000256" key="1">
    <source>
        <dbReference type="SAM" id="Phobius"/>
    </source>
</evidence>
<feature type="transmembrane region" description="Helical" evidence="1">
    <location>
        <begin position="179"/>
        <end position="198"/>
    </location>
</feature>
<keyword evidence="4" id="KW-1185">Reference proteome</keyword>
<dbReference type="PROSITE" id="PS50887">
    <property type="entry name" value="GGDEF"/>
    <property type="match status" value="1"/>
</dbReference>
<dbReference type="SMART" id="SM00267">
    <property type="entry name" value="GGDEF"/>
    <property type="match status" value="1"/>
</dbReference>
<dbReference type="InterPro" id="IPR052163">
    <property type="entry name" value="DGC-Regulatory_Protein"/>
</dbReference>
<keyword evidence="1" id="KW-0472">Membrane</keyword>
<proteinExistence type="predicted"/>
<feature type="transmembrane region" description="Helical" evidence="1">
    <location>
        <begin position="231"/>
        <end position="249"/>
    </location>
</feature>
<dbReference type="SUPFAM" id="SSF55073">
    <property type="entry name" value="Nucleotide cyclase"/>
    <property type="match status" value="1"/>
</dbReference>
<dbReference type="Pfam" id="PF00990">
    <property type="entry name" value="GGDEF"/>
    <property type="match status" value="1"/>
</dbReference>